<evidence type="ECO:0000259" key="1">
    <source>
        <dbReference type="Pfam" id="PF13577"/>
    </source>
</evidence>
<dbReference type="Pfam" id="PF13577">
    <property type="entry name" value="SnoaL_4"/>
    <property type="match status" value="1"/>
</dbReference>
<accession>A0ABV8T7M5</accession>
<evidence type="ECO:0000313" key="2">
    <source>
        <dbReference type="EMBL" id="MFC4326442.1"/>
    </source>
</evidence>
<sequence length="152" mass="17367">MDAVERLAITEDVRRLMARYARYADHHRWQDLAGLFAPDGTYTPYKPDGTPWLRMEGREDIAAKLAAANTPEDTLIHHLFSSEVDVDSATSAHGVWAMEDLIIRPEGIEPPADFPFKGMHGYGHYRGRFVALDGSWYIAELEQTRLHMDFTY</sequence>
<dbReference type="InterPro" id="IPR037401">
    <property type="entry name" value="SnoaL-like"/>
</dbReference>
<reference evidence="3" key="1">
    <citation type="journal article" date="2019" name="Int. J. Syst. Evol. Microbiol.">
        <title>The Global Catalogue of Microorganisms (GCM) 10K type strain sequencing project: providing services to taxonomists for standard genome sequencing and annotation.</title>
        <authorList>
            <consortium name="The Broad Institute Genomics Platform"/>
            <consortium name="The Broad Institute Genome Sequencing Center for Infectious Disease"/>
            <person name="Wu L."/>
            <person name="Ma J."/>
        </authorList>
    </citation>
    <scope>NUCLEOTIDE SEQUENCE [LARGE SCALE GENOMIC DNA]</scope>
    <source>
        <strain evidence="3">PCU 347</strain>
    </source>
</reference>
<feature type="domain" description="SnoaL-like" evidence="1">
    <location>
        <begin position="6"/>
        <end position="141"/>
    </location>
</feature>
<dbReference type="SUPFAM" id="SSF54427">
    <property type="entry name" value="NTF2-like"/>
    <property type="match status" value="1"/>
</dbReference>
<keyword evidence="3" id="KW-1185">Reference proteome</keyword>
<dbReference type="EMBL" id="JBHSDP010000003">
    <property type="protein sequence ID" value="MFC4326442.1"/>
    <property type="molecule type" value="Genomic_DNA"/>
</dbReference>
<gene>
    <name evidence="2" type="ORF">ACFPC0_01070</name>
</gene>
<proteinExistence type="predicted"/>
<dbReference type="Proteomes" id="UP001595824">
    <property type="component" value="Unassembled WGS sequence"/>
</dbReference>
<comment type="caution">
    <text evidence="2">The sequence shown here is derived from an EMBL/GenBank/DDBJ whole genome shotgun (WGS) entry which is preliminary data.</text>
</comment>
<dbReference type="RefSeq" id="WP_018567288.1">
    <property type="nucleotide sequence ID" value="NZ_JBHSDP010000003.1"/>
</dbReference>
<protein>
    <submittedName>
        <fullName evidence="2">Nuclear transport factor 2 family protein</fullName>
    </submittedName>
</protein>
<dbReference type="InterPro" id="IPR032710">
    <property type="entry name" value="NTF2-like_dom_sf"/>
</dbReference>
<organism evidence="2 3">
    <name type="scientific">Streptomyces andamanensis</name>
    <dbReference type="NCBI Taxonomy" id="1565035"/>
    <lineage>
        <taxon>Bacteria</taxon>
        <taxon>Bacillati</taxon>
        <taxon>Actinomycetota</taxon>
        <taxon>Actinomycetes</taxon>
        <taxon>Kitasatosporales</taxon>
        <taxon>Streptomycetaceae</taxon>
        <taxon>Streptomyces</taxon>
    </lineage>
</organism>
<name>A0ABV8T7M5_9ACTN</name>
<dbReference type="Gene3D" id="3.10.450.50">
    <property type="match status" value="1"/>
</dbReference>
<dbReference type="CDD" id="cd00531">
    <property type="entry name" value="NTF2_like"/>
    <property type="match status" value="1"/>
</dbReference>
<evidence type="ECO:0000313" key="3">
    <source>
        <dbReference type="Proteomes" id="UP001595824"/>
    </source>
</evidence>